<comment type="function">
    <text evidence="3">Essential component of the PAM complex, a complex required for the translocation of transit peptide-containing proteins from the inner membrane into the mitochondrial matrix in an ATP-dependent manner.</text>
</comment>
<dbReference type="Proteomes" id="UP000037460">
    <property type="component" value="Unassembled WGS sequence"/>
</dbReference>
<dbReference type="GO" id="GO:0006457">
    <property type="term" value="P:protein folding"/>
    <property type="evidence" value="ECO:0007669"/>
    <property type="project" value="InterPro"/>
</dbReference>
<sequence>MCSAADGGKADSEAMEVEVVDEAAKADAQGKEETEEEEDLLSTPAFLKQKLKVLEKELADVQAQTAMAKAEASELSTEWEQKRTRLQTDFDNFKARHVNQTLEAQLDVRIEVLKQFLPVLDNFDRARASIRSEGAAQEATNALYTQMHTGLMATLGELGMKKIEAVGTEFDYNLHMAIQQMPSDEYASGIVCTEMQPGFTCQGKLLRAAYVAVAI</sequence>
<dbReference type="PANTHER" id="PTHR21237">
    <property type="entry name" value="GRPE PROTEIN"/>
    <property type="match status" value="1"/>
</dbReference>
<dbReference type="EMBL" id="JWZX01002714">
    <property type="protein sequence ID" value="KOO27441.1"/>
    <property type="molecule type" value="Genomic_DNA"/>
</dbReference>
<dbReference type="GO" id="GO:0051087">
    <property type="term" value="F:protein-folding chaperone binding"/>
    <property type="evidence" value="ECO:0007669"/>
    <property type="project" value="InterPro"/>
</dbReference>
<dbReference type="SUPFAM" id="SSF51064">
    <property type="entry name" value="Head domain of nucleotide exchange factor GrpE"/>
    <property type="match status" value="1"/>
</dbReference>
<dbReference type="PROSITE" id="PS01071">
    <property type="entry name" value="GRPE"/>
    <property type="match status" value="1"/>
</dbReference>
<proteinExistence type="inferred from homology"/>
<gene>
    <name evidence="6" type="ORF">Ctob_013094</name>
</gene>
<evidence type="ECO:0000256" key="4">
    <source>
        <dbReference type="RuleBase" id="RU004478"/>
    </source>
</evidence>
<dbReference type="InterPro" id="IPR013805">
    <property type="entry name" value="GrpE_CC"/>
</dbReference>
<dbReference type="PRINTS" id="PR00773">
    <property type="entry name" value="GRPEPROTEIN"/>
</dbReference>
<evidence type="ECO:0000313" key="6">
    <source>
        <dbReference type="EMBL" id="KOO27441.1"/>
    </source>
</evidence>
<dbReference type="AlphaFoldDB" id="A0A0M0JLL0"/>
<dbReference type="CDD" id="cd00446">
    <property type="entry name" value="GrpE"/>
    <property type="match status" value="1"/>
</dbReference>
<dbReference type="HAMAP" id="MF_01151">
    <property type="entry name" value="GrpE"/>
    <property type="match status" value="1"/>
</dbReference>
<reference evidence="7" key="1">
    <citation type="journal article" date="2015" name="PLoS Genet.">
        <title>Genome Sequence and Transcriptome Analyses of Chrysochromulina tobin: Metabolic Tools for Enhanced Algal Fitness in the Prominent Order Prymnesiales (Haptophyceae).</title>
        <authorList>
            <person name="Hovde B.T."/>
            <person name="Deodato C.R."/>
            <person name="Hunsperger H.M."/>
            <person name="Ryken S.A."/>
            <person name="Yost W."/>
            <person name="Jha R.K."/>
            <person name="Patterson J."/>
            <person name="Monnat R.J. Jr."/>
            <person name="Barlow S.B."/>
            <person name="Starkenburg S.R."/>
            <person name="Cattolico R.A."/>
        </authorList>
    </citation>
    <scope>NUCLEOTIDE SEQUENCE</scope>
    <source>
        <strain evidence="7">CCMP291</strain>
    </source>
</reference>
<evidence type="ECO:0000256" key="2">
    <source>
        <dbReference type="ARBA" id="ARBA00023186"/>
    </source>
</evidence>
<dbReference type="PANTHER" id="PTHR21237:SF40">
    <property type="entry name" value="CELL CYCLE AND APOPTOSIS REGULATOR PROTEIN 2"/>
    <property type="match status" value="1"/>
</dbReference>
<dbReference type="OrthoDB" id="201635at2759"/>
<dbReference type="GO" id="GO:0000774">
    <property type="term" value="F:adenyl-nucleotide exchange factor activity"/>
    <property type="evidence" value="ECO:0007669"/>
    <property type="project" value="InterPro"/>
</dbReference>
<evidence type="ECO:0000256" key="1">
    <source>
        <dbReference type="ARBA" id="ARBA00009054"/>
    </source>
</evidence>
<comment type="caution">
    <text evidence="6">The sequence shown here is derived from an EMBL/GenBank/DDBJ whole genome shotgun (WGS) entry which is preliminary data.</text>
</comment>
<organism evidence="6 7">
    <name type="scientific">Chrysochromulina tobinii</name>
    <dbReference type="NCBI Taxonomy" id="1460289"/>
    <lineage>
        <taxon>Eukaryota</taxon>
        <taxon>Haptista</taxon>
        <taxon>Haptophyta</taxon>
        <taxon>Prymnesiophyceae</taxon>
        <taxon>Prymnesiales</taxon>
        <taxon>Chrysochromulinaceae</taxon>
        <taxon>Chrysochromulina</taxon>
    </lineage>
</organism>
<keyword evidence="2 3" id="KW-0143">Chaperone</keyword>
<accession>A0A0M0JLL0</accession>
<comment type="similarity">
    <text evidence="1 4">Belongs to the GrpE family.</text>
</comment>
<feature type="compositionally biased region" description="Basic and acidic residues" evidence="5">
    <location>
        <begin position="22"/>
        <end position="32"/>
    </location>
</feature>
<dbReference type="InterPro" id="IPR000740">
    <property type="entry name" value="GrpE"/>
</dbReference>
<protein>
    <recommendedName>
        <fullName evidence="3">GrpE protein homolog</fullName>
    </recommendedName>
</protein>
<keyword evidence="7" id="KW-1185">Reference proteome</keyword>
<name>A0A0M0JLL0_9EUKA</name>
<evidence type="ECO:0000313" key="7">
    <source>
        <dbReference type="Proteomes" id="UP000037460"/>
    </source>
</evidence>
<evidence type="ECO:0000256" key="3">
    <source>
        <dbReference type="RuleBase" id="RU000640"/>
    </source>
</evidence>
<evidence type="ECO:0000256" key="5">
    <source>
        <dbReference type="SAM" id="MobiDB-lite"/>
    </source>
</evidence>
<feature type="region of interest" description="Disordered" evidence="5">
    <location>
        <begin position="1"/>
        <end position="41"/>
    </location>
</feature>
<dbReference type="Gene3D" id="3.90.20.20">
    <property type="match status" value="1"/>
</dbReference>
<dbReference type="GO" id="GO:0042803">
    <property type="term" value="F:protein homodimerization activity"/>
    <property type="evidence" value="ECO:0007669"/>
    <property type="project" value="InterPro"/>
</dbReference>
<dbReference type="GO" id="GO:0051082">
    <property type="term" value="F:unfolded protein binding"/>
    <property type="evidence" value="ECO:0007669"/>
    <property type="project" value="TreeGrafter"/>
</dbReference>
<comment type="subcellular location">
    <subcellularLocation>
        <location evidence="3">Mitochondrion matrix</location>
    </subcellularLocation>
</comment>
<dbReference type="SUPFAM" id="SSF58014">
    <property type="entry name" value="Coiled-coil domain of nucleotide exchange factor GrpE"/>
    <property type="match status" value="1"/>
</dbReference>
<dbReference type="Gene3D" id="2.30.22.10">
    <property type="entry name" value="Head domain of nucleotide exchange factor GrpE"/>
    <property type="match status" value="1"/>
</dbReference>
<dbReference type="Pfam" id="PF01025">
    <property type="entry name" value="GrpE"/>
    <property type="match status" value="1"/>
</dbReference>
<dbReference type="GO" id="GO:0005759">
    <property type="term" value="C:mitochondrial matrix"/>
    <property type="evidence" value="ECO:0007669"/>
    <property type="project" value="UniProtKB-SubCell"/>
</dbReference>
<keyword evidence="3" id="KW-0496">Mitochondrion</keyword>
<dbReference type="InterPro" id="IPR009012">
    <property type="entry name" value="GrpE_head"/>
</dbReference>